<dbReference type="NCBIfam" id="TIGR04433">
    <property type="entry name" value="UrcA_uranyl"/>
    <property type="match status" value="1"/>
</dbReference>
<proteinExistence type="predicted"/>
<sequence length="146" mass="15670">MLSTFMGRTLPPPTAQFDRRHIRIPRDVMSATWMLTAVIGGLILLLAIRTPAVAQDDDTITEHVAVLWRPGDLADAARAKALLQRLSAASIAACGGDSSTSAPLKSVAENSACHRESLRRAIQSFHNPLLTRLANATDAANTTDQD</sequence>
<dbReference type="RefSeq" id="WP_207881843.1">
    <property type="nucleotide sequence ID" value="NZ_JAFVMF010000012.1"/>
</dbReference>
<evidence type="ECO:0000313" key="1">
    <source>
        <dbReference type="EMBL" id="MBO1360575.1"/>
    </source>
</evidence>
<dbReference type="EMBL" id="JAFVMF010000012">
    <property type="protein sequence ID" value="MBO1360575.1"/>
    <property type="molecule type" value="Genomic_DNA"/>
</dbReference>
<organism evidence="1 2">
    <name type="scientific">Acetobacter sacchari</name>
    <dbReference type="NCBI Taxonomy" id="2661687"/>
    <lineage>
        <taxon>Bacteria</taxon>
        <taxon>Pseudomonadati</taxon>
        <taxon>Pseudomonadota</taxon>
        <taxon>Alphaproteobacteria</taxon>
        <taxon>Acetobacterales</taxon>
        <taxon>Acetobacteraceae</taxon>
        <taxon>Acetobacter</taxon>
    </lineage>
</organism>
<comment type="caution">
    <text evidence="1">The sequence shown here is derived from an EMBL/GenBank/DDBJ whole genome shotgun (WGS) entry which is preliminary data.</text>
</comment>
<evidence type="ECO:0000313" key="2">
    <source>
        <dbReference type="Proteomes" id="UP000664771"/>
    </source>
</evidence>
<dbReference type="InterPro" id="IPR030972">
    <property type="entry name" value="UrcA_uranyl"/>
</dbReference>
<dbReference type="Proteomes" id="UP000664771">
    <property type="component" value="Unassembled WGS sequence"/>
</dbReference>
<keyword evidence="2" id="KW-1185">Reference proteome</keyword>
<gene>
    <name evidence="1" type="ORF">J2D73_12330</name>
</gene>
<reference evidence="1 2" key="1">
    <citation type="submission" date="2021-03" db="EMBL/GenBank/DDBJ databases">
        <title>The complete genome sequence of Acetobacter sacchari TBRC 11175.</title>
        <authorList>
            <person name="Charoenyingcharoen P."/>
            <person name="Yukphan P."/>
        </authorList>
    </citation>
    <scope>NUCLEOTIDE SEQUENCE [LARGE SCALE GENOMIC DNA]</scope>
    <source>
        <strain evidence="1 2">TBRC 11175</strain>
    </source>
</reference>
<name>A0ABS3LXD4_9PROT</name>
<accession>A0ABS3LXD4</accession>
<protein>
    <submittedName>
        <fullName evidence="1">UrcA family protein</fullName>
    </submittedName>
</protein>